<name>X5DY83_9CORY</name>
<dbReference type="InterPro" id="IPR023393">
    <property type="entry name" value="START-like_dom_sf"/>
</dbReference>
<accession>X5DY83</accession>
<dbReference type="KEGG" id="cgy:CGLY_15655"/>
<dbReference type="RefSeq" id="WP_038550602.1">
    <property type="nucleotide sequence ID" value="NZ_CP006842.1"/>
</dbReference>
<dbReference type="AlphaFoldDB" id="X5DY83"/>
<protein>
    <recommendedName>
        <fullName evidence="3">Polyketide cyclase/dehydrase</fullName>
    </recommendedName>
</protein>
<evidence type="ECO:0000313" key="2">
    <source>
        <dbReference type="Proteomes" id="UP000023703"/>
    </source>
</evidence>
<evidence type="ECO:0000313" key="1">
    <source>
        <dbReference type="EMBL" id="AHW65567.1"/>
    </source>
</evidence>
<proteinExistence type="predicted"/>
<dbReference type="Proteomes" id="UP000023703">
    <property type="component" value="Chromosome"/>
</dbReference>
<dbReference type="InterPro" id="IPR019587">
    <property type="entry name" value="Polyketide_cyclase/dehydratase"/>
</dbReference>
<dbReference type="eggNOG" id="COG3427">
    <property type="taxonomic scope" value="Bacteria"/>
</dbReference>
<dbReference type="Gene3D" id="3.30.530.20">
    <property type="match status" value="1"/>
</dbReference>
<dbReference type="STRING" id="1404245.CGLY_15655"/>
<sequence length="141" mass="15626">MPTVSRTFIVSAARTSVVDYLKDFGNAEEWEPGTRACHRLDDGPIDVGSRWHNTSKLLGISTELVYELTQLDLDRLQFVGHNDTATSTDTLTFRDSPDGTEITYTADIVFHGAAKLADLPARLLFEKVGSEIVTNLTNILR</sequence>
<organism evidence="1 2">
    <name type="scientific">Corynebacterium glyciniphilum AJ 3170</name>
    <dbReference type="NCBI Taxonomy" id="1404245"/>
    <lineage>
        <taxon>Bacteria</taxon>
        <taxon>Bacillati</taxon>
        <taxon>Actinomycetota</taxon>
        <taxon>Actinomycetes</taxon>
        <taxon>Mycobacteriales</taxon>
        <taxon>Corynebacteriaceae</taxon>
        <taxon>Corynebacterium</taxon>
    </lineage>
</organism>
<keyword evidence="2" id="KW-1185">Reference proteome</keyword>
<dbReference type="EMBL" id="CP006842">
    <property type="protein sequence ID" value="AHW65567.1"/>
    <property type="molecule type" value="Genomic_DNA"/>
</dbReference>
<dbReference type="HOGENOM" id="CLU_149789_0_0_11"/>
<gene>
    <name evidence="1" type="ORF">CGLY_15655</name>
</gene>
<evidence type="ECO:0008006" key="3">
    <source>
        <dbReference type="Google" id="ProtNLM"/>
    </source>
</evidence>
<dbReference type="Pfam" id="PF10604">
    <property type="entry name" value="Polyketide_cyc2"/>
    <property type="match status" value="1"/>
</dbReference>
<dbReference type="OrthoDB" id="3371087at2"/>
<reference evidence="1 2" key="1">
    <citation type="journal article" date="2015" name="Int. J. Syst. Evol. Microbiol.">
        <title>Revisiting Corynebacterium glyciniphilum (ex Kubota et al., 1972) sp. nov., nom. rev., isolated from putrefied banana.</title>
        <authorList>
            <person name="Al-Dilaimi A."/>
            <person name="Bednarz H."/>
            <person name="Lomker A."/>
            <person name="Niehaus K."/>
            <person name="Kalinowski J."/>
            <person name="Ruckert C."/>
        </authorList>
    </citation>
    <scope>NUCLEOTIDE SEQUENCE [LARGE SCALE GENOMIC DNA]</scope>
    <source>
        <strain evidence="1">AJ 3170</strain>
    </source>
</reference>
<dbReference type="SUPFAM" id="SSF55961">
    <property type="entry name" value="Bet v1-like"/>
    <property type="match status" value="1"/>
</dbReference>